<keyword evidence="8 17" id="KW-0133">Cell shape</keyword>
<evidence type="ECO:0000256" key="1">
    <source>
        <dbReference type="ARBA" id="ARBA00004651"/>
    </source>
</evidence>
<dbReference type="GO" id="GO:0046677">
    <property type="term" value="P:response to antibiotic"/>
    <property type="evidence" value="ECO:0007669"/>
    <property type="project" value="UniProtKB-UniRule"/>
</dbReference>
<dbReference type="GO" id="GO:0071555">
    <property type="term" value="P:cell wall organization"/>
    <property type="evidence" value="ECO:0007669"/>
    <property type="project" value="UniProtKB-KW"/>
</dbReference>
<keyword evidence="7 17" id="KW-0378">Hydrolase</keyword>
<dbReference type="Pfam" id="PF02673">
    <property type="entry name" value="BacA"/>
    <property type="match status" value="1"/>
</dbReference>
<evidence type="ECO:0000256" key="8">
    <source>
        <dbReference type="ARBA" id="ARBA00022960"/>
    </source>
</evidence>
<evidence type="ECO:0000256" key="13">
    <source>
        <dbReference type="ARBA" id="ARBA00023316"/>
    </source>
</evidence>
<dbReference type="GO" id="GO:0050380">
    <property type="term" value="F:undecaprenyl-diphosphatase activity"/>
    <property type="evidence" value="ECO:0007669"/>
    <property type="project" value="UniProtKB-UniRule"/>
</dbReference>
<keyword evidence="18" id="KW-0614">Plasmid</keyword>
<protein>
    <recommendedName>
        <fullName evidence="4 17">Undecaprenyl-diphosphatase</fullName>
        <ecNumber evidence="3 17">3.6.1.27</ecNumber>
    </recommendedName>
    <alternativeName>
        <fullName evidence="15 17">Bacitracin resistance protein</fullName>
    </alternativeName>
    <alternativeName>
        <fullName evidence="14 17">Undecaprenyl pyrophosphate phosphatase</fullName>
    </alternativeName>
</protein>
<evidence type="ECO:0000256" key="7">
    <source>
        <dbReference type="ARBA" id="ARBA00022801"/>
    </source>
</evidence>
<dbReference type="RefSeq" id="WP_041339095.1">
    <property type="nucleotide sequence ID" value="NZ_CP007516.1"/>
</dbReference>
<evidence type="ECO:0000256" key="4">
    <source>
        <dbReference type="ARBA" id="ARBA00021581"/>
    </source>
</evidence>
<evidence type="ECO:0000256" key="11">
    <source>
        <dbReference type="ARBA" id="ARBA00023136"/>
    </source>
</evidence>
<comment type="miscellaneous">
    <text evidence="17">Bacitracin is thought to be involved in the inhibition of peptidoglycan synthesis by sequestering undecaprenyl diphosphate, thereby reducing the pool of lipid carrier available.</text>
</comment>
<evidence type="ECO:0000256" key="2">
    <source>
        <dbReference type="ARBA" id="ARBA00010621"/>
    </source>
</evidence>
<dbReference type="eggNOG" id="COG1968">
    <property type="taxonomic scope" value="Bacteria"/>
</dbReference>
<keyword evidence="10 17" id="KW-1133">Transmembrane helix</keyword>
<dbReference type="AlphaFoldDB" id="A0A023X8C4"/>
<dbReference type="EC" id="3.6.1.27" evidence="3 17"/>
<feature type="transmembrane region" description="Helical" evidence="17">
    <location>
        <begin position="42"/>
        <end position="62"/>
    </location>
</feature>
<keyword evidence="6 17" id="KW-0812">Transmembrane</keyword>
<feature type="transmembrane region" description="Helical" evidence="17">
    <location>
        <begin position="7"/>
        <end position="30"/>
    </location>
</feature>
<keyword evidence="5 17" id="KW-1003">Cell membrane</keyword>
<dbReference type="HAMAP" id="MF_01006">
    <property type="entry name" value="Undec_diphosphatase"/>
    <property type="match status" value="1"/>
</dbReference>
<dbReference type="GO" id="GO:0005886">
    <property type="term" value="C:plasma membrane"/>
    <property type="evidence" value="ECO:0007669"/>
    <property type="project" value="UniProtKB-SubCell"/>
</dbReference>
<evidence type="ECO:0000256" key="5">
    <source>
        <dbReference type="ARBA" id="ARBA00022475"/>
    </source>
</evidence>
<evidence type="ECO:0000256" key="14">
    <source>
        <dbReference type="ARBA" id="ARBA00032707"/>
    </source>
</evidence>
<comment type="subcellular location">
    <subcellularLocation>
        <location evidence="1 17">Cell membrane</location>
        <topology evidence="1 17">Multi-pass membrane protein</topology>
    </subcellularLocation>
</comment>
<comment type="function">
    <text evidence="17">Catalyzes the dephosphorylation of undecaprenyl diphosphate (UPP). Confers resistance to bacitracin.</text>
</comment>
<dbReference type="KEGG" id="rrd:RradSPS_3036"/>
<evidence type="ECO:0000256" key="9">
    <source>
        <dbReference type="ARBA" id="ARBA00022984"/>
    </source>
</evidence>
<dbReference type="Proteomes" id="UP000025229">
    <property type="component" value="Plasmid 2"/>
</dbReference>
<keyword evidence="9 17" id="KW-0573">Peptidoglycan synthesis</keyword>
<dbReference type="NCBIfam" id="TIGR00753">
    <property type="entry name" value="undec_PP_bacA"/>
    <property type="match status" value="1"/>
</dbReference>
<feature type="transmembrane region" description="Helical" evidence="17">
    <location>
        <begin position="254"/>
        <end position="272"/>
    </location>
</feature>
<evidence type="ECO:0000256" key="10">
    <source>
        <dbReference type="ARBA" id="ARBA00022989"/>
    </source>
</evidence>
<keyword evidence="12 17" id="KW-0046">Antibiotic resistance</keyword>
<evidence type="ECO:0000256" key="3">
    <source>
        <dbReference type="ARBA" id="ARBA00012374"/>
    </source>
</evidence>
<evidence type="ECO:0000256" key="12">
    <source>
        <dbReference type="ARBA" id="ARBA00023251"/>
    </source>
</evidence>
<keyword evidence="19" id="KW-1185">Reference proteome</keyword>
<evidence type="ECO:0000256" key="17">
    <source>
        <dbReference type="HAMAP-Rule" id="MF_01006"/>
    </source>
</evidence>
<sequence>MQGLLEAIVLGIVQGITEFLPVSSSGHLLLGQYFFGMDAERFGLSFDLALHLGSLLAVVLYFRQDLLRVGLALLRSLPRPNLADPEVRLGYLLVLATIPAAAIGFAFREVFETTLRSPWVVVASLTAFGFVFILSERLGNLSKSAAKMRFTDALLIGVAQAISLLPGVSRSGATISAGVLLGLTREEAARFSFLMSVPITAGAVAAGLPGAADEAFTPYLGLLFLAGFGASALVAYLSIKFLLAFFRRYSLRAFAYYGFALSAVVSVLLLLGF</sequence>
<evidence type="ECO:0000313" key="18">
    <source>
        <dbReference type="EMBL" id="AHY48319.1"/>
    </source>
</evidence>
<accession>A0A023X8C4</accession>
<evidence type="ECO:0000256" key="16">
    <source>
        <dbReference type="ARBA" id="ARBA00047594"/>
    </source>
</evidence>
<reference evidence="18 19" key="1">
    <citation type="submission" date="2014-03" db="EMBL/GenBank/DDBJ databases">
        <title>Complete genome sequence of the Radio-Resistant Rubrobacter radiotolerans RSPS-4.</title>
        <authorList>
            <person name="Egas C.C."/>
            <person name="Barroso C.C."/>
            <person name="Froufe H.J.C."/>
            <person name="Pacheco J.J."/>
            <person name="Albuquerque L.L."/>
            <person name="da Costa M.M.S."/>
        </authorList>
    </citation>
    <scope>NUCLEOTIDE SEQUENCE [LARGE SCALE GENOMIC DNA]</scope>
    <source>
        <strain evidence="18 19">RSPS-4</strain>
        <plasmid evidence="18 19">2</plasmid>
    </source>
</reference>
<dbReference type="PATRIC" id="fig|42256.3.peg.3084"/>
<dbReference type="EMBL" id="CP007516">
    <property type="protein sequence ID" value="AHY48319.1"/>
    <property type="molecule type" value="Genomic_DNA"/>
</dbReference>
<dbReference type="InterPro" id="IPR003824">
    <property type="entry name" value="UppP"/>
</dbReference>
<keyword evidence="11 17" id="KW-0472">Membrane</keyword>
<proteinExistence type="inferred from homology"/>
<feature type="transmembrane region" description="Helical" evidence="17">
    <location>
        <begin position="188"/>
        <end position="208"/>
    </location>
</feature>
<organism evidence="18 19">
    <name type="scientific">Rubrobacter radiotolerans</name>
    <name type="common">Arthrobacter radiotolerans</name>
    <dbReference type="NCBI Taxonomy" id="42256"/>
    <lineage>
        <taxon>Bacteria</taxon>
        <taxon>Bacillati</taxon>
        <taxon>Actinomycetota</taxon>
        <taxon>Rubrobacteria</taxon>
        <taxon>Rubrobacterales</taxon>
        <taxon>Rubrobacteraceae</taxon>
        <taxon>Rubrobacter</taxon>
    </lineage>
</organism>
<dbReference type="PANTHER" id="PTHR30622">
    <property type="entry name" value="UNDECAPRENYL-DIPHOSPHATASE"/>
    <property type="match status" value="1"/>
</dbReference>
<geneLocation type="plasmid" evidence="18">
    <name>2</name>
</geneLocation>
<gene>
    <name evidence="17" type="primary">uppP</name>
    <name evidence="18" type="ORF">RradSPS_3036</name>
</gene>
<dbReference type="GO" id="GO:0008360">
    <property type="term" value="P:regulation of cell shape"/>
    <property type="evidence" value="ECO:0007669"/>
    <property type="project" value="UniProtKB-KW"/>
</dbReference>
<comment type="catalytic activity">
    <reaction evidence="16 17">
        <text>di-trans,octa-cis-undecaprenyl diphosphate + H2O = di-trans,octa-cis-undecaprenyl phosphate + phosphate + H(+)</text>
        <dbReference type="Rhea" id="RHEA:28094"/>
        <dbReference type="ChEBI" id="CHEBI:15377"/>
        <dbReference type="ChEBI" id="CHEBI:15378"/>
        <dbReference type="ChEBI" id="CHEBI:43474"/>
        <dbReference type="ChEBI" id="CHEBI:58405"/>
        <dbReference type="ChEBI" id="CHEBI:60392"/>
        <dbReference type="EC" id="3.6.1.27"/>
    </reaction>
</comment>
<dbReference type="HOGENOM" id="CLU_060296_1_0_11"/>
<feature type="transmembrane region" description="Helical" evidence="17">
    <location>
        <begin position="220"/>
        <end position="242"/>
    </location>
</feature>
<comment type="similarity">
    <text evidence="2 17">Belongs to the UppP family.</text>
</comment>
<dbReference type="GO" id="GO:0009252">
    <property type="term" value="P:peptidoglycan biosynthetic process"/>
    <property type="evidence" value="ECO:0007669"/>
    <property type="project" value="UniProtKB-KW"/>
</dbReference>
<dbReference type="PANTHER" id="PTHR30622:SF4">
    <property type="entry name" value="UNDECAPRENYL-DIPHOSPHATASE"/>
    <property type="match status" value="1"/>
</dbReference>
<name>A0A023X8C4_RUBRA</name>
<evidence type="ECO:0000256" key="15">
    <source>
        <dbReference type="ARBA" id="ARBA00032932"/>
    </source>
</evidence>
<evidence type="ECO:0000313" key="19">
    <source>
        <dbReference type="Proteomes" id="UP000025229"/>
    </source>
</evidence>
<feature type="transmembrane region" description="Helical" evidence="17">
    <location>
        <begin position="119"/>
        <end position="138"/>
    </location>
</feature>
<evidence type="ECO:0000256" key="6">
    <source>
        <dbReference type="ARBA" id="ARBA00022692"/>
    </source>
</evidence>
<keyword evidence="13 17" id="KW-0961">Cell wall biogenesis/degradation</keyword>
<feature type="transmembrane region" description="Helical" evidence="17">
    <location>
        <begin position="89"/>
        <end position="107"/>
    </location>
</feature>